<evidence type="ECO:0000313" key="2">
    <source>
        <dbReference type="EMBL" id="ACB97279.1"/>
    </source>
</evidence>
<dbReference type="OrthoDB" id="7220132at2"/>
<evidence type="ECO:0000313" key="3">
    <source>
        <dbReference type="Proteomes" id="UP000001695"/>
    </source>
</evidence>
<gene>
    <name evidence="2" type="ordered locus">Bind_3727</name>
</gene>
<protein>
    <submittedName>
        <fullName evidence="2">Uncharacterized protein</fullName>
    </submittedName>
</protein>
<sequence>MIRQYYAQRCQGGDNPLRVGTIAIGSIYYIQPTCWWRDRFRGKAECREPWIVEGFFNGLMGAAIKDPLTGYWENRYVSRRSDTALIRSLRTGRRRTTLVHTLILHDDEGLTKGPTHYPDLPRLPFRKPKSLSSKKETSPCLELTTA</sequence>
<dbReference type="HOGENOM" id="CLU_1945949_0_0_5"/>
<feature type="region of interest" description="Disordered" evidence="1">
    <location>
        <begin position="125"/>
        <end position="146"/>
    </location>
</feature>
<dbReference type="KEGG" id="bid:Bind_3727"/>
<dbReference type="AlphaFoldDB" id="B2IL79"/>
<evidence type="ECO:0000256" key="1">
    <source>
        <dbReference type="SAM" id="MobiDB-lite"/>
    </source>
</evidence>
<dbReference type="EMBL" id="CP001017">
    <property type="protein sequence ID" value="ACB97279.1"/>
    <property type="molecule type" value="Genomic_DNA"/>
</dbReference>
<keyword evidence="3" id="KW-1185">Reference proteome</keyword>
<accession>B2IL79</accession>
<geneLocation type="plasmid" evidence="2 3">
    <name>pBIND01</name>
</geneLocation>
<organism evidence="2 3">
    <name type="scientific">Beijerinckia indica subsp. indica (strain ATCC 9039 / DSM 1715 / NCIMB 8712)</name>
    <dbReference type="NCBI Taxonomy" id="395963"/>
    <lineage>
        <taxon>Bacteria</taxon>
        <taxon>Pseudomonadati</taxon>
        <taxon>Pseudomonadota</taxon>
        <taxon>Alphaproteobacteria</taxon>
        <taxon>Hyphomicrobiales</taxon>
        <taxon>Beijerinckiaceae</taxon>
        <taxon>Beijerinckia</taxon>
    </lineage>
</organism>
<proteinExistence type="predicted"/>
<keyword evidence="2" id="KW-0614">Plasmid</keyword>
<name>B2IL79_BEII9</name>
<dbReference type="RefSeq" id="WP_012382892.1">
    <property type="nucleotide sequence ID" value="NC_010580.1"/>
</dbReference>
<dbReference type="Proteomes" id="UP000001695">
    <property type="component" value="Plasmid pBIND01"/>
</dbReference>
<reference evidence="2 3" key="1">
    <citation type="submission" date="2008-03" db="EMBL/GenBank/DDBJ databases">
        <title>Complete sequence of plasmid1 of Beijerinckia indica subsp. indica ATCC 9039.</title>
        <authorList>
            <consortium name="US DOE Joint Genome Institute"/>
            <person name="Copeland A."/>
            <person name="Lucas S."/>
            <person name="Lapidus A."/>
            <person name="Glavina del Rio T."/>
            <person name="Dalin E."/>
            <person name="Tice H."/>
            <person name="Bruce D."/>
            <person name="Goodwin L."/>
            <person name="Pitluck S."/>
            <person name="LaButti K."/>
            <person name="Schmutz J."/>
            <person name="Larimer F."/>
            <person name="Land M."/>
            <person name="Hauser L."/>
            <person name="Kyrpides N."/>
            <person name="Mikhailova N."/>
            <person name="Dunfield P.F."/>
            <person name="Dedysh S.N."/>
            <person name="Liesack W."/>
            <person name="Saw J.H."/>
            <person name="Alam M."/>
            <person name="Chen Y."/>
            <person name="Murrell J.C."/>
            <person name="Richardson P."/>
        </authorList>
    </citation>
    <scope>NUCLEOTIDE SEQUENCE [LARGE SCALE GENOMIC DNA]</scope>
    <source>
        <strain evidence="3">ATCC 9039 / DSM 1715 / NCIMB 8712</strain>
        <plasmid evidence="2 3">pBIND01</plasmid>
    </source>
</reference>